<comment type="caution">
    <text evidence="2">The sequence shown here is derived from an EMBL/GenBank/DDBJ whole genome shotgun (WGS) entry which is preliminary data.</text>
</comment>
<dbReference type="InterPro" id="IPR025870">
    <property type="entry name" value="Glyoxalase-like_dom"/>
</dbReference>
<dbReference type="InterPro" id="IPR029068">
    <property type="entry name" value="Glyas_Bleomycin-R_OHBP_Dase"/>
</dbReference>
<dbReference type="Pfam" id="PF13468">
    <property type="entry name" value="Glyoxalase_3"/>
    <property type="match status" value="1"/>
</dbReference>
<evidence type="ECO:0000313" key="2">
    <source>
        <dbReference type="EMBL" id="MBS7231593.1"/>
    </source>
</evidence>
<evidence type="ECO:0000313" key="3">
    <source>
        <dbReference type="Proteomes" id="UP000722625"/>
    </source>
</evidence>
<evidence type="ECO:0000259" key="1">
    <source>
        <dbReference type="PROSITE" id="PS51819"/>
    </source>
</evidence>
<dbReference type="InterPro" id="IPR037523">
    <property type="entry name" value="VOC_core"/>
</dbReference>
<keyword evidence="3" id="KW-1185">Reference proteome</keyword>
<dbReference type="SUPFAM" id="SSF54593">
    <property type="entry name" value="Glyoxalase/Bleomycin resistance protein/Dihydroxybiphenyl dioxygenase"/>
    <property type="match status" value="1"/>
</dbReference>
<sequence>MIMNNNIKGFHHFAIKAQDFERTVQFYQTLNFEIVHSWSLPEFTLEKCVMMKNTQFDCFIEICDSNANFPTQGRKRKQGDPYVENALLHICFIVNDAKQAYNEAIQNGARALSDKETLELKNAAKKITVSNSLVYSPNGEVIEFLESVVF</sequence>
<organism evidence="2 3">
    <name type="scientific">Flavobacterium psychroterrae</name>
    <dbReference type="NCBI Taxonomy" id="2133767"/>
    <lineage>
        <taxon>Bacteria</taxon>
        <taxon>Pseudomonadati</taxon>
        <taxon>Bacteroidota</taxon>
        <taxon>Flavobacteriia</taxon>
        <taxon>Flavobacteriales</taxon>
        <taxon>Flavobacteriaceae</taxon>
        <taxon>Flavobacterium</taxon>
    </lineage>
</organism>
<protein>
    <submittedName>
        <fullName evidence="2">VOC family protein</fullName>
    </submittedName>
</protein>
<dbReference type="EMBL" id="JAGYVZ010000009">
    <property type="protein sequence ID" value="MBS7231593.1"/>
    <property type="molecule type" value="Genomic_DNA"/>
</dbReference>
<dbReference type="PROSITE" id="PS51819">
    <property type="entry name" value="VOC"/>
    <property type="match status" value="1"/>
</dbReference>
<dbReference type="Proteomes" id="UP000722625">
    <property type="component" value="Unassembled WGS sequence"/>
</dbReference>
<reference evidence="2 3" key="1">
    <citation type="journal article" date="2018" name="Int. J. Syst. Evol. Microbiol.">
        <title>Flavobacterium chryseum sp. nov. and Flavobacterium psychroterrae sp. nov., novel environmental bacteria isolated from Antarctica.</title>
        <authorList>
            <person name="Kralova S."/>
            <person name="Svec P."/>
            <person name="Busse H.J."/>
            <person name="Stankova E."/>
            <person name="Vaczi P."/>
            <person name="Sedlacek I."/>
        </authorList>
    </citation>
    <scope>NUCLEOTIDE SEQUENCE [LARGE SCALE GENOMIC DNA]</scope>
    <source>
        <strain evidence="2 3">CCM 8827</strain>
    </source>
</reference>
<dbReference type="CDD" id="cd06587">
    <property type="entry name" value="VOC"/>
    <property type="match status" value="1"/>
</dbReference>
<gene>
    <name evidence="2" type="ORF">KHA90_11215</name>
</gene>
<feature type="domain" description="VOC" evidence="1">
    <location>
        <begin position="9"/>
        <end position="147"/>
    </location>
</feature>
<accession>A0ABS5PCG2</accession>
<dbReference type="Gene3D" id="3.10.180.10">
    <property type="entry name" value="2,3-Dihydroxybiphenyl 1,2-Dioxygenase, domain 1"/>
    <property type="match status" value="1"/>
</dbReference>
<proteinExistence type="predicted"/>
<name>A0ABS5PCG2_9FLAO</name>